<dbReference type="InterPro" id="IPR036465">
    <property type="entry name" value="vWFA_dom_sf"/>
</dbReference>
<dbReference type="InterPro" id="IPR010734">
    <property type="entry name" value="Copine_C"/>
</dbReference>
<dbReference type="PANTHER" id="PTHR45751">
    <property type="entry name" value="COPINE FAMILY PROTEIN 1"/>
    <property type="match status" value="1"/>
</dbReference>
<feature type="compositionally biased region" description="Basic and acidic residues" evidence="1">
    <location>
        <begin position="128"/>
        <end position="148"/>
    </location>
</feature>
<feature type="compositionally biased region" description="Low complexity" evidence="1">
    <location>
        <begin position="1760"/>
        <end position="1773"/>
    </location>
</feature>
<name>A0ABD6E939_9BILA</name>
<dbReference type="InterPro" id="IPR052079">
    <property type="entry name" value="E3_ligase/Copine_domain"/>
</dbReference>
<feature type="region of interest" description="Disordered" evidence="1">
    <location>
        <begin position="447"/>
        <end position="472"/>
    </location>
</feature>
<reference evidence="3 4" key="1">
    <citation type="submission" date="2024-08" db="EMBL/GenBank/DDBJ databases">
        <title>Gnathostoma spinigerum genome.</title>
        <authorList>
            <person name="Gonzalez-Bertolin B."/>
            <person name="Monzon S."/>
            <person name="Zaballos A."/>
            <person name="Jimenez P."/>
            <person name="Dekumyoy P."/>
            <person name="Varona S."/>
            <person name="Cuesta I."/>
            <person name="Sumanam S."/>
            <person name="Adisakwattana P."/>
            <person name="Gasser R.B."/>
            <person name="Hernandez-Gonzalez A."/>
            <person name="Young N.D."/>
            <person name="Perteguer M.J."/>
        </authorList>
    </citation>
    <scope>NUCLEOTIDE SEQUENCE [LARGE SCALE GENOMIC DNA]</scope>
    <source>
        <strain evidence="3">AL3</strain>
        <tissue evidence="3">Liver</tissue>
    </source>
</reference>
<feature type="compositionally biased region" description="Basic and acidic residues" evidence="1">
    <location>
        <begin position="328"/>
        <end position="347"/>
    </location>
</feature>
<evidence type="ECO:0000313" key="4">
    <source>
        <dbReference type="Proteomes" id="UP001608902"/>
    </source>
</evidence>
<organism evidence="3 4">
    <name type="scientific">Gnathostoma spinigerum</name>
    <dbReference type="NCBI Taxonomy" id="75299"/>
    <lineage>
        <taxon>Eukaryota</taxon>
        <taxon>Metazoa</taxon>
        <taxon>Ecdysozoa</taxon>
        <taxon>Nematoda</taxon>
        <taxon>Chromadorea</taxon>
        <taxon>Rhabditida</taxon>
        <taxon>Spirurina</taxon>
        <taxon>Gnathostomatomorpha</taxon>
        <taxon>Gnathostomatoidea</taxon>
        <taxon>Gnathostomatidae</taxon>
        <taxon>Gnathostoma</taxon>
    </lineage>
</organism>
<feature type="compositionally biased region" description="Polar residues" evidence="1">
    <location>
        <begin position="447"/>
        <end position="460"/>
    </location>
</feature>
<dbReference type="PANTHER" id="PTHR45751:SF11">
    <property type="entry name" value="COPINE FAMILY PROTEIN 2"/>
    <property type="match status" value="1"/>
</dbReference>
<feature type="compositionally biased region" description="Polar residues" evidence="1">
    <location>
        <begin position="1564"/>
        <end position="1576"/>
    </location>
</feature>
<protein>
    <recommendedName>
        <fullName evidence="2">VWFA domain-containing protein</fullName>
    </recommendedName>
</protein>
<feature type="region of interest" description="Disordered" evidence="1">
    <location>
        <begin position="912"/>
        <end position="932"/>
    </location>
</feature>
<dbReference type="SMART" id="SM00327">
    <property type="entry name" value="VWA"/>
    <property type="match status" value="1"/>
</dbReference>
<dbReference type="Pfam" id="PF07002">
    <property type="entry name" value="Copine"/>
    <property type="match status" value="1"/>
</dbReference>
<sequence length="6378" mass="713872">MQCSVSKLTSRELVDTLRPSSVLRSHFRFVNRTLITSSLSYRFTFCNQLIALLSINTSSKPSIFLQRLIPEDRGTQVIMLGAQVIVMACVLCKCTSCKCVGDEKSGDKRRSPKKRRTVSVQKDVGPSGERRNASDEDESYHIPGERHIPKPVYKSILKKKKRRSSPTGSLTSLRSNMSIGSAKSSISTMSVRSAQPRLICTPDPSGLFSEVTSVPFETSSSTREIHKCRSTGDIGIEEGNDYVAYCRKEKNMKRSLKQLFTQEKIQKNAEEVELSSAELQKLDQPPTQRSTFFHKFFKSKVPGGNFPADSSANANQTSQAEQHSADILSKERLRIDVRRENYDKRESSAPVSPKSVTFKDQSKGRRGHSTTPYSTFSGQFDARDSQYRSLSLKDRATVSVGGERRALSPSEYSQSTLDEATIDLLRLSSQPSPVISFATSKDAHSLASNIQKSASTGSIERTSRSEDVSRANQSSFVLRIDGKEKNCRASKETLTESHENVHAISNIKESGQPPVIKTTVDGVLKTETMVGPDLRTVDQTFRSAWTVVDSTTHYKVKTTLGRKTMILEEHPSSSDQRSGDGYMVRIFDGDTLKTQQETTITIPADMDKKDYLSNLSQHLLTEIAKLDEFEKEETAVTRVEVETVEDVTDILKIYEIGHPAEPEPNLDEATIDASDEFTSETFDKFHVETNSASTPPPIGHQEKVYIDRLKPETTKTLDEVNIVLQTTGQRFEEMKKIEAKSTQYESDTSTSESRVIRIIPRCAHVFANCELQRTEDSSSNEAIFVIPRTMAALFTLITRVGSDRTQVIAHYDYTLRGKYYQGKTLIRKTQRFETEINEDDIRLARERLKENKSEQAASEHSARLFEEKESPQKVTMTYESVENEAIVVKEIIHGTENAKGANYILEREGQTFEDESRVQQKRHSPFSESSEEVSKVEERIELIEESNKICVDYADELRKGDNITQVELIKKAATSNFNTIIEIPNVAKGVVSQVNACRRAPSVAEKTEVRMEEMRVFQRQTKNERITMEEKTELSDVNIATTEKSDQLEDVCKPRKADEKSGVTAEDFKGQECRHEEAVIALSVASREAVRQLNISGVHEVRRHSERTVLEVSAVGEVKDVNSTVALTSWTSATEENAETTKAAGHRLQVALSCVESTAEQFTVVIHLQSSASISGEHQLAEVEYIAKDRQMSKLHELRVSATSEEMVSVDFHLNRSSLVPAITTNTTTTATATADGTNEHPVEHCVRERRKTSVSLTARESDQASYISSFILRNNEQYEDAAMNLLTSPKLKENLRATEAGNEVENVAVLLQNMGTTRNQASGRWAEKVTGMPTSTSAFTFDGIIDFDTPQVSKSMHLSNFKTLLPMHGKAKITLPTSRTGSASLDLSVRGDEQGLRKRVVCECENAEEEHTLLKEVRIAREEVTELERRDEVCITELSDTHEKYSRISRFRTSNQGPSQNLMTETREMLTYAREFDGCRTIFDEDEEDVKERGERTECSRISANLQRWENQNVNNLAAGLTASATTSVSDVCSDKFRESSLEEYYRVLDASMNDRRSRTTEKQSTASERGSQTKYITTDRSMKTARVDERLLFTAPSVSSIGSDHLALLDKSAGDGVSTCSSETINLTRITSVERSPDISLPSSLSEQTSGNEVQFIIGRPRREGETITQETTRTREDNTRSQEVFRTDVEDLRWKEGYWERERNRCRQGEENYVSSRSSESVIRQDLQERETRACVSEDYFFSTQEERTYTRELRPSTSSHSEHTSSSWSRHPTALSVTANILDSSVLQTGSRSAYESDFSSEHSSQMASTAYSFITETERMCSEDTSSTYSNERIFEPRLPSESVDDDLRFRDSSFRLCEDHRYYPSEESIRRMRELDQPQLPRSSSFERSRTMDSRFTRYGQLPETSFLPERNVVSHSNRNERLLRSQEVFIRNGRIMPSSYRNVEIERSDNTEFLELFGEITKIYERGGIRVTIDEYDYHHICATLSFDQRNMEWRRSLMRTNIEDSYSRRSRRHSLFRMHAYSEYHEYLPVIREECGISERVATELSVHRSEDERRTEAVSVTEESVMHTIPLKCETTQKSDFSVVVKESGEQHASLTLRWNGKEEKPQVECETSSHSLEEIKESVTERSTQWEELKEFRNEVVQTGFIDEYRFLTDVRVVEEFQRGETVEVGVRVEENERSDLTSVGVVHLKTSSEHLNEMGDQLNVVVEGRELTLTVSESEERILQQIESHRKIIEEKRVEKEDVSSTYTDSEGVFNRIIVARKRKERAEAVLKMPRVCRLSGEIKSTTEESNVIQLSFCRPTVREDVGYVMMKGETFISATLIARRSKHETCVANFSFRRRPEQDIVTFEIVTEDYSQCKTLTACKNIEVFSDITISSVDNELEAEILGPIVQTATSLHDFEAFKSTVANVITTILRAEETGNCEVSVLVKPHSEALRSFSTASKQADLTIVCASDRAELEISLAGVPVEKTAYSAVEKSKEEINAGVILTKRSVQKTSSSTSHTLNLTATINQALSVQSATDTTLETNVDIFVPSSTKEATNVLLESVRERSSFAANEFQNVSSSSNVIIMKQKDEKADVESSQEAVNTVILSDHLRESGSKHYDILSQWTLVDRDLEAEFGVDSKMRTAVFFATEATSEEATSLDEEWNCVEMLEEVIEETRIVPYEKCRYSLKIEVYESAVDLCKAGPIEVTMERTLMDKNTLKADIRLLESGSETLNAVVNLHKITAPHASRDMTDYLLADRQIISGGLLHIADESSGLISALCDVQLSRTPTMSCAEIKEFSPNVGESIIRVIDETKVEKMNMLVSLQGQSRVSLSCSPFSWPLVNRLSIEKNVFKLMENNSSLFIDFVADKSHLMEADSVFSIPRYHRQLSLQTKSAAERTVIIERSMAKTFETESSDHVFLWGNRGENIICDLRESSEQYLAVGLQFNKANVELMVERVLISSLFGGEYSLSTHASVDESKLVQVNVSKDACSESALVNICESLRELACMEVFSSAVEKVTCETVFKISPETACTEIVRSCASGGQAIDITVIESSDIAYTIYATFSEKGQSLDGFCTFKQSNSETSEMVGVLATKDVLEILESILVKATDSGEAAVLYGCSNTTDRIMLEVEASAAEDILEVVELQNYAKQDELISCSLTDRNRGETLTACVLETIDMSEISYMRFSQKPQMATVEISINEKRFGGKFLLISEASKEEVYISNQEITCHGSRYEECSVLLQMRNTASIGFTIGAAESVSTDLFVDFNRESCRSEKTDYSKMDFSKEFIRCIVFELDVENVNVDVYPERTPESSIISGKFNLSREGDHCFFGTRAVKVEEQQICVELECKDVSRAEVAMCIFCSSEGTPLSASFACIRTEAVELCKEFGIPEEMFESSATVKVPNTAGSVMLNLSEVSEIMMTLAIHFRRPEELSEVDITRADKRYGGMQRLESAAANVEFIELQSTSECQRITGEEVAKSVAIGRLTDIIVSLISSSEENLEISLRFDHEANSEIAEETLSKGSHVSLRKSILEKCLEMNSVTFIFQRTENEHTLSHIISEVREGDSVVVNVMSFLSEEVFTDLLIKADTVDTLSAGINIAIMQIAFGPSLSILAMSEQWTNFCSEFKALEQILETSIHLGCSSADNMELNVLETSEAVFTLVFQFHRQNEVREAEIIWRGKRYGGMQMLDVTAVKYDFVEHETEFICRELANEHFSEILAEVVTANLCISLMSAQQELLVFNADFSHAVASADVEKIIIVHHYDAVIETLLEKSSRLEVITFVFQKGAEDEVCSHIAFDIHKGDSVLLNTLSSKSEEIFLQMEELFAGVDTVSVLVNLPIAEVIALSAFSLPAISDFTLVSSFEFKAQEELQGVSTTVIEAICDKRVFDILEACESTVVLTSQYRCHDSNEETNIVLACGRYGGLQLLNSTATNAEAVNVSAFIECQQITAEHLLKEFPISNEESISSALVSSCEENLETYLNLMHTFSSDETCMTTRENPLWSLTAIFFEKSAESQMVGFVFEKAEEKSGNLLIVGEARKGESVSIGVIGFQEEEISTLCHLTALMSTSVPVEITKVITHFINIPCLPMKATSLVYCDTACEFSGVKELLEASIIIECANYGGQVEFNAVETCELTVTLTTHYYRDEEIYEVKLILTETRFGGLLRLDTTAFASEVIGVLAEVDRQLSNYENVMMEVMSARTISLAASLVSLTEESRELTIDFIRSVKGEKTERLVIAGQHFFLTEKLIEESSALQEVGLIFEKAGEKDWCALVSNEARRGNSVMLKIHGLQTEEVSLGFIFESSTLRTFEAVVSMMIANVSRCPCTFVFATTEVSSVSDLELRMAECSSEASVILETVNHGTKEEFKMLETSEVTLTLASHHHHEDEVNESEFVLADKRYGGMLCLNSYAAGNEVVEMKITEECRRSRLEKSVKEVAEIRTINILTSFAASFEELSEISSVFSRVPNTADATTLIFEGSRIRLTAVAIERSSENEFINVLFTKTPEVHRKLQIMKNARKGDSVSMSMLGSRVEEIVRDLLFQAALAEGLSTEIGLAISLIVCGPRLRVLAPSDLFSFAASELQKDYQHKSACVEFAHIRKEAVIKNLREAMLALETLNAQYGLPQINEYISETLAEARYGGIFELRTAVFRESDTSVDIVLANKRAESADSCLNLKADNRCQPTYLFASSSTLINTSTSVALQKPSNHEITAVKLLSANRGQNLIFRFTESSMVCEFNSIQLRKEEEKIIVECVQKQSRYGGNIMLSTLRMGETEIASVFAIARTLQHEITTLQVKAANTALPTVLSCRFAQYSVVSTAQHIRKDYVMNLGEAIVRRAPNAASPSYLSVLETSAVSSTLNFSTQHMPEKLDVERTLREAYYGGCYTLVAQAIGQAEEGELDAWLEHEDTEDICSLLVKTANKATQTMNLKASSEEFVEYRQIIAKDTLFEASASTSRPTPHKGLGATLGCAAMREVTEQMELKIAKVDGCAESSIILSIANKLTYMHMLSASREEVFEVQLMIDAKLKSIEETERMCKTSRYGGCIVFKCEAASEEKGKIEVWLDKPIIGQGTICVCAVANKLMKTANFSAAIEESVEVMVSLSAKLQPIHMAKLSCKIQRKGEQIEFLCKASSESVESISLQLEKCLPQALASAIISIAHTLAHSMSLNATREEIFSTLLAVTARLRPTEKAWIERMIPRYGGAAKLQCISSREVAERLDSWLEKRDSVNHAVIVVPTANTTTAVASLCASKEESCQSAIDLSTSLQTIGRAEILNYIGREGGRTAFNCLASGSVATQMDAWLEKVQAEMMCSKTLAVYHRSEYCIGVSASIEEVIDLHIALSSEVASVLSADNTFQAARFGGEYVSHFQASEETLFNFNASITKQNPLGGTSISVHQSNKCSDHPALCCAASTEVISVHDIWLEKRPHEEFSCTVVSSVNKVAHTFSANATREISYSIQIVMSSPKRAIEEAQILQVTAREGEGMSFRCLRSTEVADFVDIWFEKAKVQAAAFVCILIPNKDVNSLRMRSSAEEECSMQISIGAKQAAGLADTKRRLDLHGGWVTLRCMAASEALKMLQSPFFQKISIEIIRKRSTLITSTVKRTEVIGPSVDNRVAGVTVEELLENQMLVAPTLRLDLKTTPAASTSTVIALPNRAAHALRLSAAREESYNLESLISSKLRPIEQATVTLKSVRHGGWITLQCLAASETLKMLRSPYFGNISIEIIRRRSSLITSTVTRTEKRKDVISTLDEMRMATTVDEHLENQLLLTPVLRLDIKKSPTAGASVVIRSANLLKHNFAVSASREEQYITEITAAASLRPVGEAKTIISSTRHGGWITLQCLAASEALSILQRPWFRDVSIEVIRKRSSLLTTSLRRSEHAKSSRVSDISQAVDGTMKSITEVISRSRTSEIIEHRSEEVLENYLIMAPRLKSGWSSGFSKTECLTNSEMLKRLSKRDLQLLTSIEVEHVVHIPRRLTLVSLRTDAASQTVIRYDDSIKSHDDRRCGYVETQRLEVIREFDEVVCTAPVNIELHKLTTEDRRDVKEEKRVSFAAEVTEKTMSMDTEITVERMETPSIVKKPMKKERQHHKTVLKQNEAPNFVPARKNSLLMAMEIGSPHNIPHFKTLDDVIRGIKRAGLEYSNLIFGIDYTRSNYYQGEKTFDGRNLHAIDPLEMNPYQQVIEIVGKTLSSFDADGVIPTYGFGDEGSTARGIFNLYDENQLDAECNGFEEVLRIYNEKTPHIKMSGPTNFVPLIERAIEIVREKQSYHILVIVADGQVTNEKINQRAIAAASHYPLSIIMVGVGDGPWDMMTRFDETLPKRIFDNFHFVDFHKVMFNVPNQEASFALNALMEIPDQYKAIKDLRLLKNKRRG</sequence>
<evidence type="ECO:0000256" key="1">
    <source>
        <dbReference type="SAM" id="MobiDB-lite"/>
    </source>
</evidence>
<comment type="caution">
    <text evidence="3">The sequence shown here is derived from an EMBL/GenBank/DDBJ whole genome shotgun (WGS) entry which is preliminary data.</text>
</comment>
<feature type="region of interest" description="Disordered" evidence="1">
    <location>
        <begin position="304"/>
        <end position="379"/>
    </location>
</feature>
<feature type="region of interest" description="Disordered" evidence="1">
    <location>
        <begin position="1555"/>
        <end position="1576"/>
    </location>
</feature>
<feature type="compositionally biased region" description="Basic and acidic residues" evidence="1">
    <location>
        <begin position="100"/>
        <end position="109"/>
    </location>
</feature>
<accession>A0ABD6E939</accession>
<gene>
    <name evidence="3" type="ORF">AB6A40_001373</name>
</gene>
<dbReference type="EMBL" id="JBGFUD010000503">
    <property type="protein sequence ID" value="MFH4974664.1"/>
    <property type="molecule type" value="Genomic_DNA"/>
</dbReference>
<keyword evidence="4" id="KW-1185">Reference proteome</keyword>
<feature type="region of interest" description="Disordered" evidence="1">
    <location>
        <begin position="1709"/>
        <end position="1728"/>
    </location>
</feature>
<dbReference type="Proteomes" id="UP001608902">
    <property type="component" value="Unassembled WGS sequence"/>
</dbReference>
<feature type="compositionally biased region" description="Polar residues" evidence="1">
    <location>
        <begin position="369"/>
        <end position="378"/>
    </location>
</feature>
<proteinExistence type="predicted"/>
<dbReference type="InterPro" id="IPR002035">
    <property type="entry name" value="VWF_A"/>
</dbReference>
<feature type="compositionally biased region" description="Polar residues" evidence="1">
    <location>
        <begin position="1716"/>
        <end position="1725"/>
    </location>
</feature>
<evidence type="ECO:0000313" key="3">
    <source>
        <dbReference type="EMBL" id="MFH4974664.1"/>
    </source>
</evidence>
<feature type="compositionally biased region" description="Polar residues" evidence="1">
    <location>
        <begin position="308"/>
        <end position="322"/>
    </location>
</feature>
<dbReference type="SUPFAM" id="SSF53300">
    <property type="entry name" value="vWA-like"/>
    <property type="match status" value="1"/>
</dbReference>
<feature type="domain" description="VWFA" evidence="2">
    <location>
        <begin position="6146"/>
        <end position="6339"/>
    </location>
</feature>
<feature type="compositionally biased region" description="Polar residues" evidence="1">
    <location>
        <begin position="166"/>
        <end position="176"/>
    </location>
</feature>
<feature type="region of interest" description="Disordered" evidence="1">
    <location>
        <begin position="100"/>
        <end position="176"/>
    </location>
</feature>
<evidence type="ECO:0000259" key="2">
    <source>
        <dbReference type="SMART" id="SM00327"/>
    </source>
</evidence>
<feature type="region of interest" description="Disordered" evidence="1">
    <location>
        <begin position="1750"/>
        <end position="1774"/>
    </location>
</feature>
<dbReference type="CDD" id="cd01459">
    <property type="entry name" value="vWA_copine_like"/>
    <property type="match status" value="1"/>
</dbReference>